<sequence>MPNMYREKLKDTPKEYLNWRLYFGVFIFGMMGAARGLDEGMIGTTTTQPSFIREFGLNDFPDTDAGEHAQANLLSNITSMVQLGSIGGAALAFYLSDKLGRLWATRQLCAWWIVGAIIYLTSEGKLGQLYAGRLIMGIGIGQSTVVAPTYLAEIAPKAIRGLCTTMFAGNVYFGIMLGYFASYGTNIHISGNSATQWIIPNSLHIIFAGIICIATFFSLESPRWLMKVGRDEDAIKVMSKLRNVPADDQGLLNEIGDIRLHLEHELESVRGSSKWGLLKELFTIKSNLYRVYIGILCQILGQWSGANSITVYAPKYFQAVGVQGTEVKLLTTAVFGVVKFVAALSCAFFLIDFIGRKRSLGIGISLQFIAMLYIALFMFIDSDIATSAGAAEQSSSQKSAGLGAIVFIYISGIGWALGWNSIQYLINAEIFPLRLRSIGTSMVMVLHFANQYGNTKAVPSMFVSLGYGGTMLFFAVVTLIGLVWAIFSIPELAGKSLEATDEIFELPWWSIGLKGGKVGNKGPVERALEHGDDEEKEKAVEVIEHLPGGQHYAQAARQ</sequence>
<dbReference type="AlphaFoldDB" id="A0A5N6KWA3"/>
<comment type="caution">
    <text evidence="10">The sequence shown here is derived from an EMBL/GenBank/DDBJ whole genome shotgun (WGS) entry which is preliminary data.</text>
</comment>
<accession>A0A5N6KWA3</accession>
<feature type="transmembrane region" description="Helical" evidence="8">
    <location>
        <begin position="21"/>
        <end position="37"/>
    </location>
</feature>
<evidence type="ECO:0000256" key="4">
    <source>
        <dbReference type="ARBA" id="ARBA00022692"/>
    </source>
</evidence>
<dbReference type="OrthoDB" id="508119at2759"/>
<keyword evidence="5 8" id="KW-1133">Transmembrane helix</keyword>
<dbReference type="InterPro" id="IPR003663">
    <property type="entry name" value="Sugar/inositol_transpt"/>
</dbReference>
<feature type="transmembrane region" description="Helical" evidence="8">
    <location>
        <begin position="461"/>
        <end position="487"/>
    </location>
</feature>
<feature type="transmembrane region" description="Helical" evidence="8">
    <location>
        <begin position="201"/>
        <end position="219"/>
    </location>
</feature>
<keyword evidence="3 7" id="KW-0813">Transport</keyword>
<keyword evidence="11" id="KW-1185">Reference proteome</keyword>
<dbReference type="Pfam" id="PF00083">
    <property type="entry name" value="Sugar_tr"/>
    <property type="match status" value="1"/>
</dbReference>
<dbReference type="InterPro" id="IPR005829">
    <property type="entry name" value="Sugar_transporter_CS"/>
</dbReference>
<dbReference type="InterPro" id="IPR050360">
    <property type="entry name" value="MFS_Sugar_Transporters"/>
</dbReference>
<feature type="transmembrane region" description="Helical" evidence="8">
    <location>
        <begin position="360"/>
        <end position="380"/>
    </location>
</feature>
<name>A0A5N6KWA3_9ROSI</name>
<evidence type="ECO:0000256" key="3">
    <source>
        <dbReference type="ARBA" id="ARBA00022448"/>
    </source>
</evidence>
<dbReference type="NCBIfam" id="TIGR00879">
    <property type="entry name" value="SP"/>
    <property type="match status" value="1"/>
</dbReference>
<organism evidence="10 11">
    <name type="scientific">Carpinus fangiana</name>
    <dbReference type="NCBI Taxonomy" id="176857"/>
    <lineage>
        <taxon>Eukaryota</taxon>
        <taxon>Viridiplantae</taxon>
        <taxon>Streptophyta</taxon>
        <taxon>Embryophyta</taxon>
        <taxon>Tracheophyta</taxon>
        <taxon>Spermatophyta</taxon>
        <taxon>Magnoliopsida</taxon>
        <taxon>eudicotyledons</taxon>
        <taxon>Gunneridae</taxon>
        <taxon>Pentapetalae</taxon>
        <taxon>rosids</taxon>
        <taxon>fabids</taxon>
        <taxon>Fagales</taxon>
        <taxon>Betulaceae</taxon>
        <taxon>Carpinus</taxon>
    </lineage>
</organism>
<keyword evidence="4 8" id="KW-0812">Transmembrane</keyword>
<dbReference type="GO" id="GO:0016020">
    <property type="term" value="C:membrane"/>
    <property type="evidence" value="ECO:0007669"/>
    <property type="project" value="UniProtKB-SubCell"/>
</dbReference>
<dbReference type="InterPro" id="IPR036259">
    <property type="entry name" value="MFS_trans_sf"/>
</dbReference>
<evidence type="ECO:0000313" key="11">
    <source>
        <dbReference type="Proteomes" id="UP000327013"/>
    </source>
</evidence>
<dbReference type="PROSITE" id="PS00216">
    <property type="entry name" value="SUGAR_TRANSPORT_1"/>
    <property type="match status" value="1"/>
</dbReference>
<dbReference type="PROSITE" id="PS00217">
    <property type="entry name" value="SUGAR_TRANSPORT_2"/>
    <property type="match status" value="1"/>
</dbReference>
<dbReference type="Proteomes" id="UP000327013">
    <property type="component" value="Unassembled WGS sequence"/>
</dbReference>
<dbReference type="InterPro" id="IPR020846">
    <property type="entry name" value="MFS_dom"/>
</dbReference>
<feature type="transmembrane region" description="Helical" evidence="8">
    <location>
        <begin position="77"/>
        <end position="96"/>
    </location>
</feature>
<dbReference type="FunFam" id="1.20.1250.20:FF:000313">
    <property type="entry name" value="MFS quinate transporter"/>
    <property type="match status" value="1"/>
</dbReference>
<reference evidence="10 11" key="1">
    <citation type="submission" date="2019-06" db="EMBL/GenBank/DDBJ databases">
        <title>A chromosomal-level reference genome of Carpinus fangiana (Coryloideae, Betulaceae).</title>
        <authorList>
            <person name="Yang X."/>
            <person name="Wang Z."/>
            <person name="Zhang L."/>
            <person name="Hao G."/>
            <person name="Liu J."/>
            <person name="Yang Y."/>
        </authorList>
    </citation>
    <scope>NUCLEOTIDE SEQUENCE [LARGE SCALE GENOMIC DNA]</scope>
    <source>
        <strain evidence="10">Cfa_2016G</strain>
        <tissue evidence="10">Leaf</tissue>
    </source>
</reference>
<feature type="transmembrane region" description="Helical" evidence="8">
    <location>
        <begin position="400"/>
        <end position="419"/>
    </location>
</feature>
<feature type="transmembrane region" description="Helical" evidence="8">
    <location>
        <begin position="333"/>
        <end position="353"/>
    </location>
</feature>
<dbReference type="PROSITE" id="PS50850">
    <property type="entry name" value="MFS"/>
    <property type="match status" value="1"/>
</dbReference>
<feature type="transmembrane region" description="Helical" evidence="8">
    <location>
        <begin position="134"/>
        <end position="152"/>
    </location>
</feature>
<feature type="domain" description="Major facilitator superfamily (MFS) profile" evidence="9">
    <location>
        <begin position="24"/>
        <end position="493"/>
    </location>
</feature>
<feature type="transmembrane region" description="Helical" evidence="8">
    <location>
        <begin position="103"/>
        <end position="122"/>
    </location>
</feature>
<protein>
    <recommendedName>
        <fullName evidence="9">Major facilitator superfamily (MFS) profile domain-containing protein</fullName>
    </recommendedName>
</protein>
<proteinExistence type="inferred from homology"/>
<dbReference type="InterPro" id="IPR005828">
    <property type="entry name" value="MFS_sugar_transport-like"/>
</dbReference>
<evidence type="ECO:0000313" key="10">
    <source>
        <dbReference type="EMBL" id="KAB8349801.1"/>
    </source>
</evidence>
<dbReference type="PRINTS" id="PR00171">
    <property type="entry name" value="SUGRTRNSPORT"/>
</dbReference>
<dbReference type="Gene3D" id="1.20.1250.20">
    <property type="entry name" value="MFS general substrate transporter like domains"/>
    <property type="match status" value="1"/>
</dbReference>
<keyword evidence="6 8" id="KW-0472">Membrane</keyword>
<comment type="similarity">
    <text evidence="2 7">Belongs to the major facilitator superfamily. Sugar transporter (TC 2.A.1.1) family.</text>
</comment>
<evidence type="ECO:0000256" key="6">
    <source>
        <dbReference type="ARBA" id="ARBA00023136"/>
    </source>
</evidence>
<evidence type="ECO:0000256" key="7">
    <source>
        <dbReference type="RuleBase" id="RU003346"/>
    </source>
</evidence>
<evidence type="ECO:0000256" key="1">
    <source>
        <dbReference type="ARBA" id="ARBA00004141"/>
    </source>
</evidence>
<evidence type="ECO:0000256" key="5">
    <source>
        <dbReference type="ARBA" id="ARBA00022989"/>
    </source>
</evidence>
<dbReference type="PANTHER" id="PTHR48022:SF8">
    <property type="entry name" value="MAJOR FACILITATOR SUPERFAMILY (MFS) PROFILE DOMAIN-CONTAINING PROTEIN-RELATED"/>
    <property type="match status" value="1"/>
</dbReference>
<gene>
    <name evidence="10" type="ORF">FH972_023814</name>
</gene>
<dbReference type="PANTHER" id="PTHR48022">
    <property type="entry name" value="PLASTIDIC GLUCOSE TRANSPORTER 4"/>
    <property type="match status" value="1"/>
</dbReference>
<feature type="transmembrane region" description="Helical" evidence="8">
    <location>
        <begin position="291"/>
        <end position="313"/>
    </location>
</feature>
<comment type="subcellular location">
    <subcellularLocation>
        <location evidence="1">Membrane</location>
        <topology evidence="1">Multi-pass membrane protein</topology>
    </subcellularLocation>
</comment>
<dbReference type="GO" id="GO:0005351">
    <property type="term" value="F:carbohydrate:proton symporter activity"/>
    <property type="evidence" value="ECO:0007669"/>
    <property type="project" value="TreeGrafter"/>
</dbReference>
<evidence type="ECO:0000256" key="2">
    <source>
        <dbReference type="ARBA" id="ARBA00010992"/>
    </source>
</evidence>
<evidence type="ECO:0000256" key="8">
    <source>
        <dbReference type="SAM" id="Phobius"/>
    </source>
</evidence>
<feature type="transmembrane region" description="Helical" evidence="8">
    <location>
        <begin position="159"/>
        <end position="181"/>
    </location>
</feature>
<dbReference type="EMBL" id="VIBQ01000014">
    <property type="protein sequence ID" value="KAB8349801.1"/>
    <property type="molecule type" value="Genomic_DNA"/>
</dbReference>
<evidence type="ECO:0000259" key="9">
    <source>
        <dbReference type="PROSITE" id="PS50850"/>
    </source>
</evidence>
<dbReference type="SUPFAM" id="SSF103473">
    <property type="entry name" value="MFS general substrate transporter"/>
    <property type="match status" value="1"/>
</dbReference>